<dbReference type="Proteomes" id="UP000216991">
    <property type="component" value="Unassembled WGS sequence"/>
</dbReference>
<dbReference type="EMBL" id="NOXT01000077">
    <property type="protein sequence ID" value="OYQ33084.1"/>
    <property type="molecule type" value="Genomic_DNA"/>
</dbReference>
<comment type="caution">
    <text evidence="1">The sequence shown here is derived from an EMBL/GenBank/DDBJ whole genome shotgun (WGS) entry which is preliminary data.</text>
</comment>
<protein>
    <submittedName>
        <fullName evidence="1">Uncharacterized protein</fullName>
    </submittedName>
</protein>
<keyword evidence="2" id="KW-1185">Reference proteome</keyword>
<dbReference type="RefSeq" id="WP_094472740.1">
    <property type="nucleotide sequence ID" value="NZ_NOXT01000077.1"/>
</dbReference>
<organism evidence="1 2">
    <name type="scientific">Sandarakinorhabdus cyanobacteriorum</name>
    <dbReference type="NCBI Taxonomy" id="1981098"/>
    <lineage>
        <taxon>Bacteria</taxon>
        <taxon>Pseudomonadati</taxon>
        <taxon>Pseudomonadota</taxon>
        <taxon>Alphaproteobacteria</taxon>
        <taxon>Sphingomonadales</taxon>
        <taxon>Sphingosinicellaceae</taxon>
        <taxon>Sandarakinorhabdus</taxon>
    </lineage>
</organism>
<reference evidence="1 2" key="1">
    <citation type="submission" date="2017-07" db="EMBL/GenBank/DDBJ databases">
        <title>Sandarakinorhabdus cyanobacteriorum sp. nov., a novel bacterium isolated from cyanobacterial aggregates in a eutrophic lake.</title>
        <authorList>
            <person name="Cai H."/>
        </authorList>
    </citation>
    <scope>NUCLEOTIDE SEQUENCE [LARGE SCALE GENOMIC DNA]</scope>
    <source>
        <strain evidence="1 2">TH057</strain>
    </source>
</reference>
<name>A0A255YWM1_9SPHN</name>
<dbReference type="AlphaFoldDB" id="A0A255YWM1"/>
<accession>A0A255YWM1</accession>
<gene>
    <name evidence="1" type="ORF">CHU93_03260</name>
</gene>
<proteinExistence type="predicted"/>
<sequence length="180" mass="19503">MSERFELALTTYNIGTPVKANQAIGLGWKTAQPVLANSLPKWELKLGAGQMLPFNLRDGRVGLWSYGQASARLPILSTRLMGGISHGPANLFGRHTTHFIGSIEQPLTGLGQRIGGPVGAVIADSALVAEWFSGTHEFGDFVPGVNWHNKHGWVVILGYKFSNKPGRRDDGVIIEIGKTF</sequence>
<dbReference type="OrthoDB" id="945006at2"/>
<evidence type="ECO:0000313" key="2">
    <source>
        <dbReference type="Proteomes" id="UP000216991"/>
    </source>
</evidence>
<evidence type="ECO:0000313" key="1">
    <source>
        <dbReference type="EMBL" id="OYQ33084.1"/>
    </source>
</evidence>